<keyword evidence="2" id="KW-1185">Reference proteome</keyword>
<comment type="caution">
    <text evidence="1">The sequence shown here is derived from an EMBL/GenBank/DDBJ whole genome shotgun (WGS) entry which is preliminary data.</text>
</comment>
<sequence length="58" mass="6053">MARKDSPSACTARPPRAAAILRATVLAALAVLEDVKGVADMAVTNRVARRPAGRRGIL</sequence>
<evidence type="ECO:0000313" key="2">
    <source>
        <dbReference type="Proteomes" id="UP001143474"/>
    </source>
</evidence>
<protein>
    <submittedName>
        <fullName evidence="1">Uncharacterized protein</fullName>
    </submittedName>
</protein>
<proteinExistence type="predicted"/>
<dbReference type="AlphaFoldDB" id="A0A9W6IBD5"/>
<gene>
    <name evidence="1" type="ORF">GCM10017600_80000</name>
</gene>
<dbReference type="EMBL" id="BSEV01000034">
    <property type="protein sequence ID" value="GLK14588.1"/>
    <property type="molecule type" value="Genomic_DNA"/>
</dbReference>
<reference evidence="1" key="1">
    <citation type="journal article" date="2014" name="Int. J. Syst. Evol. Microbiol.">
        <title>Complete genome sequence of Corynebacterium casei LMG S-19264T (=DSM 44701T), isolated from a smear-ripened cheese.</title>
        <authorList>
            <consortium name="US DOE Joint Genome Institute (JGI-PGF)"/>
            <person name="Walter F."/>
            <person name="Albersmeier A."/>
            <person name="Kalinowski J."/>
            <person name="Ruckert C."/>
        </authorList>
    </citation>
    <scope>NUCLEOTIDE SEQUENCE</scope>
    <source>
        <strain evidence="1">VKM Ac-2007</strain>
    </source>
</reference>
<reference evidence="1" key="2">
    <citation type="submission" date="2023-01" db="EMBL/GenBank/DDBJ databases">
        <authorList>
            <person name="Sun Q."/>
            <person name="Evtushenko L."/>
        </authorList>
    </citation>
    <scope>NUCLEOTIDE SEQUENCE</scope>
    <source>
        <strain evidence="1">VKM Ac-2007</strain>
    </source>
</reference>
<organism evidence="1 2">
    <name type="scientific">Streptosporangium carneum</name>
    <dbReference type="NCBI Taxonomy" id="47481"/>
    <lineage>
        <taxon>Bacteria</taxon>
        <taxon>Bacillati</taxon>
        <taxon>Actinomycetota</taxon>
        <taxon>Actinomycetes</taxon>
        <taxon>Streptosporangiales</taxon>
        <taxon>Streptosporangiaceae</taxon>
        <taxon>Streptosporangium</taxon>
    </lineage>
</organism>
<accession>A0A9W6IBD5</accession>
<evidence type="ECO:0000313" key="1">
    <source>
        <dbReference type="EMBL" id="GLK14588.1"/>
    </source>
</evidence>
<dbReference type="Proteomes" id="UP001143474">
    <property type="component" value="Unassembled WGS sequence"/>
</dbReference>
<name>A0A9W6IBD5_9ACTN</name>